<sequence length="549" mass="61490">MAFRRRRTQSLDDNPANFPPGTVKLLSRMPRSRNGDDMFNPKLTCSGRGKGNDEEITRIPKPTNDPNDPLAWPMWRKCFNFALLSAMTAAIFTGMGIQSIFWGRMRKEMNITTAQLLTAKALQLSGEALTCMLFIPFARKYGRRLLYILSTAVFTAAVWWSAYMKTAPELYLSNLLKGLAGAINETAVQMSCIFDVQIRDMFFIHQRGTANGIYFFALKFGFSLSPMAAGAQATAFGWRSCYQTLGAFMTVLTLLFALAYEETKYVRPMEYNGKDSVESLELGSVDSYMDEKPLPAPVRAPFPHFLRLQLLTPTSESLWKTFYQPWFSMAIPQVLFTALLFGFDLATTTIMGSMKSLIFVEPPYNFNPKQLGLMHLGPFIGSVLGSLYGGYLVDKVIVWLTRRNNDIFEPEMRLHFLPLPALIMAAGVAMFGITAELGMHWFYPVLGTSMNSFGFGAIADIVFTLIIDSYPDIVSQSFVVIAFFRNAISVIGAFALTPWREAMSVSNMFILIASLSLAINFVSIPMAIWGKRIRASSAPRYYNLAKSGY</sequence>
<dbReference type="PANTHER" id="PTHR23502:SF50">
    <property type="entry name" value="TRANSPORTER, PUTATIVE (AFU_ORTHOLOGUE AFUA_5G00430)-RELATED"/>
    <property type="match status" value="1"/>
</dbReference>
<dbReference type="InterPro" id="IPR011701">
    <property type="entry name" value="MFS"/>
</dbReference>
<proteinExistence type="predicted"/>
<name>A0A151GLD8_DRECN</name>
<gene>
    <name evidence="8" type="ORF">DCS_04937</name>
</gene>
<dbReference type="InterPro" id="IPR020846">
    <property type="entry name" value="MFS_dom"/>
</dbReference>
<feature type="transmembrane region" description="Helical" evidence="6">
    <location>
        <begin position="145"/>
        <end position="163"/>
    </location>
</feature>
<evidence type="ECO:0000313" key="8">
    <source>
        <dbReference type="EMBL" id="KYK57924.1"/>
    </source>
</evidence>
<dbReference type="AlphaFoldDB" id="A0A151GLD8"/>
<feature type="transmembrane region" description="Helical" evidence="6">
    <location>
        <begin position="242"/>
        <end position="260"/>
    </location>
</feature>
<evidence type="ECO:0000256" key="5">
    <source>
        <dbReference type="SAM" id="MobiDB-lite"/>
    </source>
</evidence>
<dbReference type="RefSeq" id="XP_040657276.1">
    <property type="nucleotide sequence ID" value="XM_040802243.1"/>
</dbReference>
<feature type="transmembrane region" description="Helical" evidence="6">
    <location>
        <begin position="121"/>
        <end position="138"/>
    </location>
</feature>
<protein>
    <recommendedName>
        <fullName evidence="7">Major facilitator superfamily (MFS) profile domain-containing protein</fullName>
    </recommendedName>
</protein>
<dbReference type="GeneID" id="63717580"/>
<dbReference type="PROSITE" id="PS50850">
    <property type="entry name" value="MFS"/>
    <property type="match status" value="1"/>
</dbReference>
<evidence type="ECO:0000256" key="4">
    <source>
        <dbReference type="ARBA" id="ARBA00023136"/>
    </source>
</evidence>
<keyword evidence="4 6" id="KW-0472">Membrane</keyword>
<feature type="domain" description="Major facilitator superfamily (MFS) profile" evidence="7">
    <location>
        <begin position="78"/>
        <end position="531"/>
    </location>
</feature>
<dbReference type="STRING" id="98403.A0A151GLD8"/>
<dbReference type="InterPro" id="IPR036259">
    <property type="entry name" value="MFS_trans_sf"/>
</dbReference>
<evidence type="ECO:0000313" key="9">
    <source>
        <dbReference type="Proteomes" id="UP000076580"/>
    </source>
</evidence>
<comment type="subcellular location">
    <subcellularLocation>
        <location evidence="1">Membrane</location>
        <topology evidence="1">Multi-pass membrane protein</topology>
    </subcellularLocation>
</comment>
<dbReference type="Pfam" id="PF07690">
    <property type="entry name" value="MFS_1"/>
    <property type="match status" value="1"/>
</dbReference>
<feature type="transmembrane region" description="Helical" evidence="6">
    <location>
        <begin position="478"/>
        <end position="496"/>
    </location>
</feature>
<feature type="transmembrane region" description="Helical" evidence="6">
    <location>
        <begin position="373"/>
        <end position="393"/>
    </location>
</feature>
<feature type="transmembrane region" description="Helical" evidence="6">
    <location>
        <begin position="334"/>
        <end position="353"/>
    </location>
</feature>
<keyword evidence="2 6" id="KW-0812">Transmembrane</keyword>
<dbReference type="GO" id="GO:0005886">
    <property type="term" value="C:plasma membrane"/>
    <property type="evidence" value="ECO:0007669"/>
    <property type="project" value="TreeGrafter"/>
</dbReference>
<comment type="caution">
    <text evidence="8">The sequence shown here is derived from an EMBL/GenBank/DDBJ whole genome shotgun (WGS) entry which is preliminary data.</text>
</comment>
<dbReference type="InParanoid" id="A0A151GLD8"/>
<feature type="transmembrane region" description="Helical" evidence="6">
    <location>
        <begin position="508"/>
        <end position="530"/>
    </location>
</feature>
<dbReference type="EMBL" id="LAYC01000002">
    <property type="protein sequence ID" value="KYK57924.1"/>
    <property type="molecule type" value="Genomic_DNA"/>
</dbReference>
<dbReference type="Gene3D" id="1.20.1250.20">
    <property type="entry name" value="MFS general substrate transporter like domains"/>
    <property type="match status" value="1"/>
</dbReference>
<evidence type="ECO:0000256" key="2">
    <source>
        <dbReference type="ARBA" id="ARBA00022692"/>
    </source>
</evidence>
<dbReference type="FunCoup" id="A0A151GLD8">
    <property type="interactions" value="14"/>
</dbReference>
<accession>A0A151GLD8</accession>
<organism evidence="8 9">
    <name type="scientific">Drechmeria coniospora</name>
    <name type="common">Nematophagous fungus</name>
    <name type="synonym">Meria coniospora</name>
    <dbReference type="NCBI Taxonomy" id="98403"/>
    <lineage>
        <taxon>Eukaryota</taxon>
        <taxon>Fungi</taxon>
        <taxon>Dikarya</taxon>
        <taxon>Ascomycota</taxon>
        <taxon>Pezizomycotina</taxon>
        <taxon>Sordariomycetes</taxon>
        <taxon>Hypocreomycetidae</taxon>
        <taxon>Hypocreales</taxon>
        <taxon>Ophiocordycipitaceae</taxon>
        <taxon>Drechmeria</taxon>
    </lineage>
</organism>
<feature type="transmembrane region" description="Helical" evidence="6">
    <location>
        <begin position="441"/>
        <end position="466"/>
    </location>
</feature>
<dbReference type="SUPFAM" id="SSF103473">
    <property type="entry name" value="MFS general substrate transporter"/>
    <property type="match status" value="1"/>
</dbReference>
<keyword evidence="9" id="KW-1185">Reference proteome</keyword>
<evidence type="ECO:0000256" key="1">
    <source>
        <dbReference type="ARBA" id="ARBA00004141"/>
    </source>
</evidence>
<evidence type="ECO:0000256" key="6">
    <source>
        <dbReference type="SAM" id="Phobius"/>
    </source>
</evidence>
<reference evidence="8 9" key="1">
    <citation type="journal article" date="2016" name="Sci. Rep.">
        <title>Insights into Adaptations to a Near-Obligate Nematode Endoparasitic Lifestyle from the Finished Genome of Drechmeria coniospora.</title>
        <authorList>
            <person name="Zhang L."/>
            <person name="Zhou Z."/>
            <person name="Guo Q."/>
            <person name="Fokkens L."/>
            <person name="Miskei M."/>
            <person name="Pocsi I."/>
            <person name="Zhang W."/>
            <person name="Chen M."/>
            <person name="Wang L."/>
            <person name="Sun Y."/>
            <person name="Donzelli B.G."/>
            <person name="Gibson D.M."/>
            <person name="Nelson D.R."/>
            <person name="Luo J.G."/>
            <person name="Rep M."/>
            <person name="Liu H."/>
            <person name="Yang S."/>
            <person name="Wang J."/>
            <person name="Krasnoff S.B."/>
            <person name="Xu Y."/>
            <person name="Molnar I."/>
            <person name="Lin M."/>
        </authorList>
    </citation>
    <scope>NUCLEOTIDE SEQUENCE [LARGE SCALE GENOMIC DNA]</scope>
    <source>
        <strain evidence="8 9">ARSEF 6962</strain>
    </source>
</reference>
<dbReference type="Proteomes" id="UP000076580">
    <property type="component" value="Chromosome 02"/>
</dbReference>
<keyword evidence="3 6" id="KW-1133">Transmembrane helix</keyword>
<dbReference type="GO" id="GO:0022857">
    <property type="term" value="F:transmembrane transporter activity"/>
    <property type="evidence" value="ECO:0007669"/>
    <property type="project" value="InterPro"/>
</dbReference>
<feature type="region of interest" description="Disordered" evidence="5">
    <location>
        <begin position="1"/>
        <end position="63"/>
    </location>
</feature>
<feature type="transmembrane region" description="Helical" evidence="6">
    <location>
        <begin position="81"/>
        <end position="101"/>
    </location>
</feature>
<evidence type="ECO:0000259" key="7">
    <source>
        <dbReference type="PROSITE" id="PS50850"/>
    </source>
</evidence>
<feature type="transmembrane region" description="Helical" evidence="6">
    <location>
        <begin position="414"/>
        <end position="435"/>
    </location>
</feature>
<dbReference type="PANTHER" id="PTHR23502">
    <property type="entry name" value="MAJOR FACILITATOR SUPERFAMILY"/>
    <property type="match status" value="1"/>
</dbReference>
<evidence type="ECO:0000256" key="3">
    <source>
        <dbReference type="ARBA" id="ARBA00022989"/>
    </source>
</evidence>